<dbReference type="Pfam" id="PF08281">
    <property type="entry name" value="Sigma70_r4_2"/>
    <property type="match status" value="1"/>
</dbReference>
<dbReference type="Proteomes" id="UP000823902">
    <property type="component" value="Unassembled WGS sequence"/>
</dbReference>
<evidence type="ECO:0000313" key="8">
    <source>
        <dbReference type="Proteomes" id="UP000823902"/>
    </source>
</evidence>
<protein>
    <submittedName>
        <fullName evidence="7">RNA polymerase sigma factor</fullName>
    </submittedName>
</protein>
<dbReference type="EMBL" id="DWVY01000047">
    <property type="protein sequence ID" value="HJC75065.1"/>
    <property type="molecule type" value="Genomic_DNA"/>
</dbReference>
<dbReference type="InterPro" id="IPR007627">
    <property type="entry name" value="RNA_pol_sigma70_r2"/>
</dbReference>
<reference evidence="7" key="2">
    <citation type="submission" date="2021-04" db="EMBL/GenBank/DDBJ databases">
        <authorList>
            <person name="Gilroy R."/>
        </authorList>
    </citation>
    <scope>NUCLEOTIDE SEQUENCE</scope>
    <source>
        <strain evidence="7">CHK196-7946</strain>
    </source>
</reference>
<evidence type="ECO:0000259" key="6">
    <source>
        <dbReference type="Pfam" id="PF08281"/>
    </source>
</evidence>
<dbReference type="Gene3D" id="1.10.1740.10">
    <property type="match status" value="1"/>
</dbReference>
<gene>
    <name evidence="7" type="ORF">H9697_09005</name>
</gene>
<dbReference type="InterPro" id="IPR036388">
    <property type="entry name" value="WH-like_DNA-bd_sf"/>
</dbReference>
<evidence type="ECO:0000313" key="7">
    <source>
        <dbReference type="EMBL" id="HJC75065.1"/>
    </source>
</evidence>
<dbReference type="SUPFAM" id="SSF88946">
    <property type="entry name" value="Sigma2 domain of RNA polymerase sigma factors"/>
    <property type="match status" value="1"/>
</dbReference>
<keyword evidence="4" id="KW-0804">Transcription</keyword>
<dbReference type="Gene3D" id="1.10.10.10">
    <property type="entry name" value="Winged helix-like DNA-binding domain superfamily/Winged helix DNA-binding domain"/>
    <property type="match status" value="1"/>
</dbReference>
<organism evidence="7 8">
    <name type="scientific">Candidatus Mediterraneibacter faecavium</name>
    <dbReference type="NCBI Taxonomy" id="2838668"/>
    <lineage>
        <taxon>Bacteria</taxon>
        <taxon>Bacillati</taxon>
        <taxon>Bacillota</taxon>
        <taxon>Clostridia</taxon>
        <taxon>Lachnospirales</taxon>
        <taxon>Lachnospiraceae</taxon>
        <taxon>Mediterraneibacter</taxon>
    </lineage>
</organism>
<evidence type="ECO:0000256" key="2">
    <source>
        <dbReference type="ARBA" id="ARBA00023015"/>
    </source>
</evidence>
<dbReference type="AlphaFoldDB" id="A0A9D2QBT4"/>
<dbReference type="GO" id="GO:0003677">
    <property type="term" value="F:DNA binding"/>
    <property type="evidence" value="ECO:0007669"/>
    <property type="project" value="InterPro"/>
</dbReference>
<evidence type="ECO:0000259" key="5">
    <source>
        <dbReference type="Pfam" id="PF04542"/>
    </source>
</evidence>
<dbReference type="InterPro" id="IPR013249">
    <property type="entry name" value="RNA_pol_sigma70_r4_t2"/>
</dbReference>
<keyword evidence="3" id="KW-0731">Sigma factor</keyword>
<dbReference type="CDD" id="cd06171">
    <property type="entry name" value="Sigma70_r4"/>
    <property type="match status" value="1"/>
</dbReference>
<accession>A0A9D2QBT4</accession>
<evidence type="ECO:0000256" key="1">
    <source>
        <dbReference type="ARBA" id="ARBA00010641"/>
    </source>
</evidence>
<dbReference type="PANTHER" id="PTHR43133:SF57">
    <property type="entry name" value="RNA POLYMERASE SIGMA-70 FACTOR"/>
    <property type="match status" value="1"/>
</dbReference>
<feature type="domain" description="RNA polymerase sigma-70 region 2" evidence="5">
    <location>
        <begin position="6"/>
        <end position="69"/>
    </location>
</feature>
<reference evidence="7" key="1">
    <citation type="journal article" date="2021" name="PeerJ">
        <title>Extensive microbial diversity within the chicken gut microbiome revealed by metagenomics and culture.</title>
        <authorList>
            <person name="Gilroy R."/>
            <person name="Ravi A."/>
            <person name="Getino M."/>
            <person name="Pursley I."/>
            <person name="Horton D.L."/>
            <person name="Alikhan N.F."/>
            <person name="Baker D."/>
            <person name="Gharbi K."/>
            <person name="Hall N."/>
            <person name="Watson M."/>
            <person name="Adriaenssens E.M."/>
            <person name="Foster-Nyarko E."/>
            <person name="Jarju S."/>
            <person name="Secka A."/>
            <person name="Antonio M."/>
            <person name="Oren A."/>
            <person name="Chaudhuri R.R."/>
            <person name="La Ragione R."/>
            <person name="Hildebrand F."/>
            <person name="Pallen M.J."/>
        </authorList>
    </citation>
    <scope>NUCLEOTIDE SEQUENCE</scope>
    <source>
        <strain evidence="7">CHK196-7946</strain>
    </source>
</reference>
<proteinExistence type="inferred from homology"/>
<dbReference type="GO" id="GO:0006352">
    <property type="term" value="P:DNA-templated transcription initiation"/>
    <property type="evidence" value="ECO:0007669"/>
    <property type="project" value="InterPro"/>
</dbReference>
<sequence>MLMDLEEYYDDIYRYCFFRMRDRSLAEDLTQETFLRFLETSAYHDRGKPLAFLYTIARNLCIDHIRRTKARPGSGINCDRSISGDAVHSTEGTVFSPTASVSELTDTSIVLAEALQTLSESDREMICLRYVLELSPGEIGRVMNLSRFAVYRRLKQALKLLENQLRKEDFQ</sequence>
<comment type="caution">
    <text evidence="7">The sequence shown here is derived from an EMBL/GenBank/DDBJ whole genome shotgun (WGS) entry which is preliminary data.</text>
</comment>
<evidence type="ECO:0000256" key="3">
    <source>
        <dbReference type="ARBA" id="ARBA00023082"/>
    </source>
</evidence>
<dbReference type="Pfam" id="PF04542">
    <property type="entry name" value="Sigma70_r2"/>
    <property type="match status" value="1"/>
</dbReference>
<dbReference type="InterPro" id="IPR014284">
    <property type="entry name" value="RNA_pol_sigma-70_dom"/>
</dbReference>
<dbReference type="NCBIfam" id="TIGR02937">
    <property type="entry name" value="sigma70-ECF"/>
    <property type="match status" value="1"/>
</dbReference>
<name>A0A9D2QBT4_9FIRM</name>
<dbReference type="SUPFAM" id="SSF88659">
    <property type="entry name" value="Sigma3 and sigma4 domains of RNA polymerase sigma factors"/>
    <property type="match status" value="1"/>
</dbReference>
<dbReference type="InterPro" id="IPR013325">
    <property type="entry name" value="RNA_pol_sigma_r2"/>
</dbReference>
<dbReference type="PANTHER" id="PTHR43133">
    <property type="entry name" value="RNA POLYMERASE ECF-TYPE SIGMA FACTO"/>
    <property type="match status" value="1"/>
</dbReference>
<evidence type="ECO:0000256" key="4">
    <source>
        <dbReference type="ARBA" id="ARBA00023163"/>
    </source>
</evidence>
<feature type="domain" description="RNA polymerase sigma factor 70 region 4 type 2" evidence="6">
    <location>
        <begin position="111"/>
        <end position="161"/>
    </location>
</feature>
<keyword evidence="2" id="KW-0805">Transcription regulation</keyword>
<comment type="similarity">
    <text evidence="1">Belongs to the sigma-70 factor family. ECF subfamily.</text>
</comment>
<dbReference type="GO" id="GO:0016987">
    <property type="term" value="F:sigma factor activity"/>
    <property type="evidence" value="ECO:0007669"/>
    <property type="project" value="UniProtKB-KW"/>
</dbReference>
<dbReference type="InterPro" id="IPR013324">
    <property type="entry name" value="RNA_pol_sigma_r3/r4-like"/>
</dbReference>
<dbReference type="InterPro" id="IPR039425">
    <property type="entry name" value="RNA_pol_sigma-70-like"/>
</dbReference>